<evidence type="ECO:0000313" key="1">
    <source>
        <dbReference type="EMBL" id="MBB3774900.1"/>
    </source>
</evidence>
<reference evidence="2 3" key="1">
    <citation type="submission" date="2019-12" db="EMBL/GenBank/DDBJ databases">
        <title>Genomic-based taxomic classification of the family Erythrobacteraceae.</title>
        <authorList>
            <person name="Xu L."/>
        </authorList>
    </citation>
    <scope>NUCLEOTIDE SEQUENCE [LARGE SCALE GENOMIC DNA]</scope>
    <source>
        <strain evidence="2 3">JCM 10282</strain>
    </source>
</reference>
<accession>A0A6I4UJH6</accession>
<dbReference type="Proteomes" id="UP000430021">
    <property type="component" value="Unassembled WGS sequence"/>
</dbReference>
<organism evidence="2 3">
    <name type="scientific">Erythrobacter ramosus</name>
    <dbReference type="NCBI Taxonomy" id="35811"/>
    <lineage>
        <taxon>Bacteria</taxon>
        <taxon>Pseudomonadati</taxon>
        <taxon>Pseudomonadota</taxon>
        <taxon>Alphaproteobacteria</taxon>
        <taxon>Sphingomonadales</taxon>
        <taxon>Erythrobacteraceae</taxon>
        <taxon>Erythrobacter/Porphyrobacter group</taxon>
        <taxon>Erythrobacter</taxon>
    </lineage>
</organism>
<dbReference type="RefSeq" id="WP_160759593.1">
    <property type="nucleotide sequence ID" value="NZ_BAAADZ010000002.1"/>
</dbReference>
<evidence type="ECO:0000313" key="4">
    <source>
        <dbReference type="Proteomes" id="UP000548685"/>
    </source>
</evidence>
<dbReference type="InterPro" id="IPR029032">
    <property type="entry name" value="AhpD-like"/>
</dbReference>
<reference evidence="1 4" key="2">
    <citation type="submission" date="2020-08" db="EMBL/GenBank/DDBJ databases">
        <title>Genomic Encyclopedia of Type Strains, Phase IV (KMG-IV): sequencing the most valuable type-strain genomes for metagenomic binning, comparative biology and taxonomic classification.</title>
        <authorList>
            <person name="Goeker M."/>
        </authorList>
    </citation>
    <scope>NUCLEOTIDE SEQUENCE [LARGE SCALE GENOMIC DNA]</scope>
    <source>
        <strain evidence="1 4">DSM 8510</strain>
    </source>
</reference>
<evidence type="ECO:0008006" key="5">
    <source>
        <dbReference type="Google" id="ProtNLM"/>
    </source>
</evidence>
<proteinExistence type="predicted"/>
<dbReference type="SUPFAM" id="SSF69118">
    <property type="entry name" value="AhpD-like"/>
    <property type="match status" value="1"/>
</dbReference>
<name>A0A6I4UJH6_9SPHN</name>
<dbReference type="EMBL" id="WTYB01000001">
    <property type="protein sequence ID" value="MXP37459.1"/>
    <property type="molecule type" value="Genomic_DNA"/>
</dbReference>
<evidence type="ECO:0000313" key="3">
    <source>
        <dbReference type="Proteomes" id="UP000430021"/>
    </source>
</evidence>
<dbReference type="OrthoDB" id="7391725at2"/>
<evidence type="ECO:0000313" key="2">
    <source>
        <dbReference type="EMBL" id="MXP37459.1"/>
    </source>
</evidence>
<keyword evidence="4" id="KW-1185">Reference proteome</keyword>
<comment type="caution">
    <text evidence="2">The sequence shown here is derived from an EMBL/GenBank/DDBJ whole genome shotgun (WGS) entry which is preliminary data.</text>
</comment>
<gene>
    <name evidence="1" type="ORF">FHS52_000843</name>
    <name evidence="2" type="ORF">GRI59_02380</name>
</gene>
<dbReference type="Proteomes" id="UP000548685">
    <property type="component" value="Unassembled WGS sequence"/>
</dbReference>
<sequence length="122" mass="12339">MSAVCAALAGDPVLAAHYADFRAKAEGALDPALVALVRQAVAQVHGIDSAPIDESTLDAGTRAAIAYARRMPFEHTAITDAEAAAMVAHLGEPGFVAFSVVTALADAECRAELVGLPGLAGV</sequence>
<protein>
    <recommendedName>
        <fullName evidence="5">Carboxymuconolactone decarboxylase family protein</fullName>
    </recommendedName>
</protein>
<dbReference type="AlphaFoldDB" id="A0A6I4UJH6"/>
<dbReference type="EMBL" id="JACICE010000001">
    <property type="protein sequence ID" value="MBB3774900.1"/>
    <property type="molecule type" value="Genomic_DNA"/>
</dbReference>